<name>A0A4Y2D7K2_ARAVE</name>
<proteinExistence type="predicted"/>
<keyword evidence="1" id="KW-0732">Signal</keyword>
<evidence type="ECO:0000313" key="2">
    <source>
        <dbReference type="EMBL" id="GBM12097.1"/>
    </source>
</evidence>
<feature type="chain" id="PRO_5021203821" evidence="1">
    <location>
        <begin position="21"/>
        <end position="299"/>
    </location>
</feature>
<organism evidence="2 3">
    <name type="scientific">Araneus ventricosus</name>
    <name type="common">Orbweaver spider</name>
    <name type="synonym">Epeira ventricosa</name>
    <dbReference type="NCBI Taxonomy" id="182803"/>
    <lineage>
        <taxon>Eukaryota</taxon>
        <taxon>Metazoa</taxon>
        <taxon>Ecdysozoa</taxon>
        <taxon>Arthropoda</taxon>
        <taxon>Chelicerata</taxon>
        <taxon>Arachnida</taxon>
        <taxon>Araneae</taxon>
        <taxon>Araneomorphae</taxon>
        <taxon>Entelegynae</taxon>
        <taxon>Araneoidea</taxon>
        <taxon>Araneidae</taxon>
        <taxon>Araneus</taxon>
    </lineage>
</organism>
<reference evidence="2 3" key="1">
    <citation type="journal article" date="2019" name="Sci. Rep.">
        <title>Orb-weaving spider Araneus ventricosus genome elucidates the spidroin gene catalogue.</title>
        <authorList>
            <person name="Kono N."/>
            <person name="Nakamura H."/>
            <person name="Ohtoshi R."/>
            <person name="Moran D.A.P."/>
            <person name="Shinohara A."/>
            <person name="Yoshida Y."/>
            <person name="Fujiwara M."/>
            <person name="Mori M."/>
            <person name="Tomita M."/>
            <person name="Arakawa K."/>
        </authorList>
    </citation>
    <scope>NUCLEOTIDE SEQUENCE [LARGE SCALE GENOMIC DNA]</scope>
</reference>
<evidence type="ECO:0000313" key="3">
    <source>
        <dbReference type="Proteomes" id="UP000499080"/>
    </source>
</evidence>
<dbReference type="OrthoDB" id="6432573at2759"/>
<gene>
    <name evidence="2" type="ORF">AVEN_245492_1</name>
</gene>
<dbReference type="AlphaFoldDB" id="A0A4Y2D7K2"/>
<protein>
    <submittedName>
        <fullName evidence="2">Uncharacterized protein</fullName>
    </submittedName>
</protein>
<dbReference type="EMBL" id="BGPR01000308">
    <property type="protein sequence ID" value="GBM12097.1"/>
    <property type="molecule type" value="Genomic_DNA"/>
</dbReference>
<evidence type="ECO:0000256" key="1">
    <source>
        <dbReference type="SAM" id="SignalP"/>
    </source>
</evidence>
<feature type="signal peptide" evidence="1">
    <location>
        <begin position="1"/>
        <end position="20"/>
    </location>
</feature>
<accession>A0A4Y2D7K2</accession>
<dbReference type="Proteomes" id="UP000499080">
    <property type="component" value="Unassembled WGS sequence"/>
</dbReference>
<sequence length="299" mass="33599">MAQQIRLIVILLFSMELIQAARILQPLSFGIIGENSEENFPEVEKFELNNARQFAESSRAHIFSISSSITPDSDDLKVETATASANEATTAFNDNRTNIKNMSNDVPVENEKFVTEKSFHRDFKTVKPDDFLNANDSEKFKSDGTSTTKNAENSFVELPNDNSVFTSLMPKLSTLTEDKSANYSTETSATKRLNGAAKPTKFIRKVDLASESVVKNVIRPMPPKNVVLEKNSSKIKSIEDQWLDLEKTFRIYTDSVMKKALPKFLRIHSQLNISSQCNAALLQMVTGLRNFKSWAIKSK</sequence>
<keyword evidence="3" id="KW-1185">Reference proteome</keyword>
<comment type="caution">
    <text evidence="2">The sequence shown here is derived from an EMBL/GenBank/DDBJ whole genome shotgun (WGS) entry which is preliminary data.</text>
</comment>